<dbReference type="EMBL" id="CP039138">
    <property type="protein sequence ID" value="QCP91916.1"/>
    <property type="molecule type" value="Genomic_DNA"/>
</dbReference>
<dbReference type="GeneID" id="41340166"/>
<dbReference type="RefSeq" id="WP_137440623.1">
    <property type="nucleotide sequence ID" value="NC_006396.1"/>
</dbReference>
<evidence type="ECO:0000313" key="2">
    <source>
        <dbReference type="Proteomes" id="UP000298722"/>
    </source>
</evidence>
<sequence length="243" mass="28260">MTITDSELKKKVNPAPDKVTKSILIVPTDPDTGRSDDRGAKFCNYVAEQGEIKGKGAPSNRQRQVLREMGTAKNADKIINIHLGRLEETEREYESVFDLWWEIAETVDFFWDRCHGEDDIEGESIQHKAGLTGYLMWTSQIDTSQWDIDWTMEKCFRLVREANQKSKWNSLSDREVINKVSEEISTILILFPEDEISREKVRDYLEKEFSKKSRLDVWESLSNKKREGLITDTLSKYNSENNQ</sequence>
<name>A0A4P8K0B7_HALMA</name>
<gene>
    <name evidence="1" type="ORF">E6P14_14015</name>
</gene>
<organism evidence="1 2">
    <name type="scientific">Haloarcula marismortui (strain ATCC 43049 / DSM 3752 / JCM 8966 / VKM B-1809)</name>
    <name type="common">Halobacterium marismortui</name>
    <dbReference type="NCBI Taxonomy" id="272569"/>
    <lineage>
        <taxon>Archaea</taxon>
        <taxon>Methanobacteriati</taxon>
        <taxon>Methanobacteriota</taxon>
        <taxon>Stenosarchaea group</taxon>
        <taxon>Halobacteria</taxon>
        <taxon>Halobacteriales</taxon>
        <taxon>Haloarculaceae</taxon>
        <taxon>Haloarcula</taxon>
    </lineage>
</organism>
<dbReference type="Proteomes" id="UP000298722">
    <property type="component" value="Chromosome"/>
</dbReference>
<protein>
    <submittedName>
        <fullName evidence="1">Uncharacterized protein</fullName>
    </submittedName>
</protein>
<evidence type="ECO:0000313" key="1">
    <source>
        <dbReference type="EMBL" id="QCP91916.1"/>
    </source>
</evidence>
<proteinExistence type="predicted"/>
<reference evidence="1 2" key="1">
    <citation type="submission" date="2019-04" db="EMBL/GenBank/DDBJ databases">
        <title>Methylomes of two halophilic Archaea, Haloarcula marismortui and Haloferax mediterranei.</title>
        <authorList>
            <person name="DasSarma S."/>
            <person name="DasSarma P."/>
            <person name="DasSarma S."/>
            <person name="Fomenkov A."/>
            <person name="Vincze T."/>
            <person name="Anton B.P."/>
            <person name="Roberts R.J."/>
        </authorList>
    </citation>
    <scope>NUCLEOTIDE SEQUENCE [LARGE SCALE GENOMIC DNA]</scope>
    <source>
        <strain evidence="1 2">ATCC 43049</strain>
    </source>
</reference>
<accession>A0A4P8K0B7</accession>
<dbReference type="AlphaFoldDB" id="A0A4P8K0B7"/>